<organism evidence="4 5">
    <name type="scientific">Gasterosteus aculeatus aculeatus</name>
    <name type="common">three-spined stickleback</name>
    <dbReference type="NCBI Taxonomy" id="481459"/>
    <lineage>
        <taxon>Eukaryota</taxon>
        <taxon>Metazoa</taxon>
        <taxon>Chordata</taxon>
        <taxon>Craniata</taxon>
        <taxon>Vertebrata</taxon>
        <taxon>Euteleostomi</taxon>
        <taxon>Actinopterygii</taxon>
        <taxon>Neopterygii</taxon>
        <taxon>Teleostei</taxon>
        <taxon>Neoteleostei</taxon>
        <taxon>Acanthomorphata</taxon>
        <taxon>Eupercaria</taxon>
        <taxon>Perciformes</taxon>
        <taxon>Cottioidei</taxon>
        <taxon>Gasterosteales</taxon>
        <taxon>Gasterosteidae</taxon>
        <taxon>Gasterosteus</taxon>
    </lineage>
</organism>
<feature type="chain" id="PRO_5043724701" description="Peptidase S1 domain-containing protein" evidence="2">
    <location>
        <begin position="19"/>
        <end position="240"/>
    </location>
</feature>
<dbReference type="InterPro" id="IPR001254">
    <property type="entry name" value="Trypsin_dom"/>
</dbReference>
<feature type="domain" description="Peptidase S1" evidence="3">
    <location>
        <begin position="27"/>
        <end position="240"/>
    </location>
</feature>
<reference evidence="4 5" key="1">
    <citation type="journal article" date="2021" name="G3 (Bethesda)">
        <title>Improved contiguity of the threespine stickleback genome using long-read sequencing.</title>
        <authorList>
            <person name="Nath S."/>
            <person name="Shaw D.E."/>
            <person name="White M.A."/>
        </authorList>
    </citation>
    <scope>NUCLEOTIDE SEQUENCE [LARGE SCALE GENOMIC DNA]</scope>
    <source>
        <strain evidence="4 5">Lake Benthic</strain>
    </source>
</reference>
<dbReference type="InterPro" id="IPR001314">
    <property type="entry name" value="Peptidase_S1A"/>
</dbReference>
<dbReference type="SUPFAM" id="SSF50494">
    <property type="entry name" value="Trypsin-like serine proteases"/>
    <property type="match status" value="1"/>
</dbReference>
<dbReference type="Pfam" id="PF00089">
    <property type="entry name" value="Trypsin"/>
    <property type="match status" value="1"/>
</dbReference>
<protein>
    <recommendedName>
        <fullName evidence="3">Peptidase S1 domain-containing protein</fullName>
    </recommendedName>
</protein>
<feature type="signal peptide" evidence="2">
    <location>
        <begin position="1"/>
        <end position="18"/>
    </location>
</feature>
<dbReference type="Ensembl" id="ENSGACT00000002405.2">
    <property type="protein sequence ID" value="ENSGACP00000002398.2"/>
    <property type="gene ID" value="ENSGACG00000001847.2"/>
</dbReference>
<evidence type="ECO:0000259" key="3">
    <source>
        <dbReference type="PROSITE" id="PS50240"/>
    </source>
</evidence>
<dbReference type="PRINTS" id="PR00722">
    <property type="entry name" value="CHYMOTRYPSIN"/>
</dbReference>
<dbReference type="PANTHER" id="PTHR24271:SF47">
    <property type="entry name" value="KALLIKREIN-1"/>
    <property type="match status" value="1"/>
</dbReference>
<dbReference type="InterPro" id="IPR018114">
    <property type="entry name" value="TRYPSIN_HIS"/>
</dbReference>
<sequence length="240" mass="26662">MAAMTGLVLLLWAGVTVASQVDLHKRIYGGRDCGATERPHHVVLISDNITHQSLCGGTLISDQWVLSAAHCYEPEWTLTATLGKLRNPTERHVITDQPVVFRHPQTNEKHDIMLLKLPKKTSLPRAVLPLNCLGHPNIGKQATVSGRSRTKSNSGEAAVILPLDLTLPLQCLDIKVVTCGTCPIDNTYVYPNRFCFKEAGKDVTPVSRVSSNFISFLKSLQKLLTVHYKRVFLHLYTKVF</sequence>
<evidence type="ECO:0000313" key="4">
    <source>
        <dbReference type="Ensembl" id="ENSGACP00000002398.2"/>
    </source>
</evidence>
<keyword evidence="5" id="KW-1185">Reference proteome</keyword>
<dbReference type="PANTHER" id="PTHR24271">
    <property type="entry name" value="KALLIKREIN-RELATED"/>
    <property type="match status" value="1"/>
</dbReference>
<keyword evidence="2" id="KW-0732">Signal</keyword>
<dbReference type="SMART" id="SM00020">
    <property type="entry name" value="Tryp_SPc"/>
    <property type="match status" value="1"/>
</dbReference>
<dbReference type="OMA" id="DNITHES"/>
<dbReference type="Bgee" id="ENSGACG00000001847">
    <property type="expression patterns" value="Expressed in intestinal epithelial cell and 2 other cell types or tissues"/>
</dbReference>
<keyword evidence="1" id="KW-1015">Disulfide bond</keyword>
<evidence type="ECO:0000313" key="5">
    <source>
        <dbReference type="Proteomes" id="UP000007635"/>
    </source>
</evidence>
<dbReference type="MEROPS" id="S01.233"/>
<dbReference type="GeneTree" id="ENSGT00390000009571"/>
<dbReference type="Proteomes" id="UP000007635">
    <property type="component" value="Chromosome IX"/>
</dbReference>
<dbReference type="InterPro" id="IPR043504">
    <property type="entry name" value="Peptidase_S1_PA_chymotrypsin"/>
</dbReference>
<evidence type="ECO:0000256" key="2">
    <source>
        <dbReference type="SAM" id="SignalP"/>
    </source>
</evidence>
<evidence type="ECO:0000256" key="1">
    <source>
        <dbReference type="ARBA" id="ARBA00023157"/>
    </source>
</evidence>
<accession>G3NAQ3</accession>
<dbReference type="GO" id="GO:0004252">
    <property type="term" value="F:serine-type endopeptidase activity"/>
    <property type="evidence" value="ECO:0007669"/>
    <property type="project" value="InterPro"/>
</dbReference>
<dbReference type="InterPro" id="IPR009003">
    <property type="entry name" value="Peptidase_S1_PA"/>
</dbReference>
<name>G3NAQ3_GASAC</name>
<dbReference type="InParanoid" id="G3NAQ3"/>
<dbReference type="STRING" id="69293.ENSGACP00000002398"/>
<dbReference type="Gene3D" id="2.40.10.10">
    <property type="entry name" value="Trypsin-like serine proteases"/>
    <property type="match status" value="1"/>
</dbReference>
<reference evidence="4" key="2">
    <citation type="submission" date="2025-08" db="UniProtKB">
        <authorList>
            <consortium name="Ensembl"/>
        </authorList>
    </citation>
    <scope>IDENTIFICATION</scope>
</reference>
<dbReference type="PROSITE" id="PS00134">
    <property type="entry name" value="TRYPSIN_HIS"/>
    <property type="match status" value="1"/>
</dbReference>
<dbReference type="eggNOG" id="KOG3627">
    <property type="taxonomic scope" value="Eukaryota"/>
</dbReference>
<dbReference type="AlphaFoldDB" id="G3NAQ3"/>
<dbReference type="PROSITE" id="PS50240">
    <property type="entry name" value="TRYPSIN_DOM"/>
    <property type="match status" value="1"/>
</dbReference>
<reference evidence="4" key="3">
    <citation type="submission" date="2025-09" db="UniProtKB">
        <authorList>
            <consortium name="Ensembl"/>
        </authorList>
    </citation>
    <scope>IDENTIFICATION</scope>
</reference>
<proteinExistence type="predicted"/>
<dbReference type="GO" id="GO:0006508">
    <property type="term" value="P:proteolysis"/>
    <property type="evidence" value="ECO:0007669"/>
    <property type="project" value="InterPro"/>
</dbReference>